<protein>
    <submittedName>
        <fullName evidence="2">Uncharacterized protein</fullName>
    </submittedName>
</protein>
<feature type="compositionally biased region" description="Basic and acidic residues" evidence="1">
    <location>
        <begin position="23"/>
        <end position="38"/>
    </location>
</feature>
<organism evidence="2 3">
    <name type="scientific">Massarina eburnea CBS 473.64</name>
    <dbReference type="NCBI Taxonomy" id="1395130"/>
    <lineage>
        <taxon>Eukaryota</taxon>
        <taxon>Fungi</taxon>
        <taxon>Dikarya</taxon>
        <taxon>Ascomycota</taxon>
        <taxon>Pezizomycotina</taxon>
        <taxon>Dothideomycetes</taxon>
        <taxon>Pleosporomycetidae</taxon>
        <taxon>Pleosporales</taxon>
        <taxon>Massarineae</taxon>
        <taxon>Massarinaceae</taxon>
        <taxon>Massarina</taxon>
    </lineage>
</organism>
<dbReference type="AlphaFoldDB" id="A0A6A6SHG5"/>
<feature type="region of interest" description="Disordered" evidence="1">
    <location>
        <begin position="1"/>
        <end position="52"/>
    </location>
</feature>
<feature type="compositionally biased region" description="Polar residues" evidence="1">
    <location>
        <begin position="1"/>
        <end position="22"/>
    </location>
</feature>
<keyword evidence="3" id="KW-1185">Reference proteome</keyword>
<gene>
    <name evidence="2" type="ORF">P280DRAFT_476194</name>
</gene>
<name>A0A6A6SHG5_9PLEO</name>
<evidence type="ECO:0000313" key="3">
    <source>
        <dbReference type="Proteomes" id="UP000799753"/>
    </source>
</evidence>
<evidence type="ECO:0000256" key="1">
    <source>
        <dbReference type="SAM" id="MobiDB-lite"/>
    </source>
</evidence>
<accession>A0A6A6SHG5</accession>
<evidence type="ECO:0000313" key="2">
    <source>
        <dbReference type="EMBL" id="KAF2645694.1"/>
    </source>
</evidence>
<reference evidence="2" key="1">
    <citation type="journal article" date="2020" name="Stud. Mycol.">
        <title>101 Dothideomycetes genomes: a test case for predicting lifestyles and emergence of pathogens.</title>
        <authorList>
            <person name="Haridas S."/>
            <person name="Albert R."/>
            <person name="Binder M."/>
            <person name="Bloem J."/>
            <person name="Labutti K."/>
            <person name="Salamov A."/>
            <person name="Andreopoulos B."/>
            <person name="Baker S."/>
            <person name="Barry K."/>
            <person name="Bills G."/>
            <person name="Bluhm B."/>
            <person name="Cannon C."/>
            <person name="Castanera R."/>
            <person name="Culley D."/>
            <person name="Daum C."/>
            <person name="Ezra D."/>
            <person name="Gonzalez J."/>
            <person name="Henrissat B."/>
            <person name="Kuo A."/>
            <person name="Liang C."/>
            <person name="Lipzen A."/>
            <person name="Lutzoni F."/>
            <person name="Magnuson J."/>
            <person name="Mondo S."/>
            <person name="Nolan M."/>
            <person name="Ohm R."/>
            <person name="Pangilinan J."/>
            <person name="Park H.-J."/>
            <person name="Ramirez L."/>
            <person name="Alfaro M."/>
            <person name="Sun H."/>
            <person name="Tritt A."/>
            <person name="Yoshinaga Y."/>
            <person name="Zwiers L.-H."/>
            <person name="Turgeon B."/>
            <person name="Goodwin S."/>
            <person name="Spatafora J."/>
            <person name="Crous P."/>
            <person name="Grigoriev I."/>
        </authorList>
    </citation>
    <scope>NUCLEOTIDE SEQUENCE</scope>
    <source>
        <strain evidence="2">CBS 473.64</strain>
    </source>
</reference>
<dbReference type="EMBL" id="MU006777">
    <property type="protein sequence ID" value="KAF2645694.1"/>
    <property type="molecule type" value="Genomic_DNA"/>
</dbReference>
<dbReference type="Proteomes" id="UP000799753">
    <property type="component" value="Unassembled WGS sequence"/>
</dbReference>
<sequence length="151" mass="16095">MHHFTQQIATATTSMAELNMSNRPKDPPAETDPRDGYSTRHTVRTNAGSHAMNMAEASKAALKSALGQQATACGCASLFEPQPDRQQTTVRQSQTANYSSAFVAASMPASFVFGLVFCGYDSAAAFSKASWAVYEKSHHSSDPGSTCTSSF</sequence>
<proteinExistence type="predicted"/>